<dbReference type="CDD" id="cd11060">
    <property type="entry name" value="CYP57A1-like"/>
    <property type="match status" value="1"/>
</dbReference>
<evidence type="ECO:0000256" key="2">
    <source>
        <dbReference type="ARBA" id="ARBA00010617"/>
    </source>
</evidence>
<keyword evidence="3 5" id="KW-0479">Metal-binding</keyword>
<dbReference type="GO" id="GO:0020037">
    <property type="term" value="F:heme binding"/>
    <property type="evidence" value="ECO:0007669"/>
    <property type="project" value="InterPro"/>
</dbReference>
<keyword evidence="6" id="KW-0560">Oxidoreductase</keyword>
<dbReference type="Proteomes" id="UP000190776">
    <property type="component" value="Unassembled WGS sequence"/>
</dbReference>
<protein>
    <submittedName>
        <fullName evidence="8">Pisatin demethylase</fullName>
    </submittedName>
</protein>
<dbReference type="Gene3D" id="1.10.630.10">
    <property type="entry name" value="Cytochrome P450"/>
    <property type="match status" value="1"/>
</dbReference>
<comment type="similarity">
    <text evidence="2 6">Belongs to the cytochrome P450 family.</text>
</comment>
<feature type="transmembrane region" description="Helical" evidence="7">
    <location>
        <begin position="27"/>
        <end position="42"/>
    </location>
</feature>
<dbReference type="OrthoDB" id="3934656at2759"/>
<gene>
    <name evidence="8" type="ORF">BK809_0004918</name>
</gene>
<dbReference type="GO" id="GO:0005506">
    <property type="term" value="F:iron ion binding"/>
    <property type="evidence" value="ECO:0007669"/>
    <property type="project" value="InterPro"/>
</dbReference>
<keyword evidence="6" id="KW-0503">Monooxygenase</keyword>
<dbReference type="EMBL" id="MSZU01000111">
    <property type="protein sequence ID" value="OMP83537.1"/>
    <property type="molecule type" value="Genomic_DNA"/>
</dbReference>
<keyword evidence="8" id="KW-0489">Methyltransferase</keyword>
<proteinExistence type="inferred from homology"/>
<dbReference type="PANTHER" id="PTHR24305">
    <property type="entry name" value="CYTOCHROME P450"/>
    <property type="match status" value="1"/>
</dbReference>
<dbReference type="InterPro" id="IPR002403">
    <property type="entry name" value="Cyt_P450_E_grp-IV"/>
</dbReference>
<dbReference type="InterPro" id="IPR036396">
    <property type="entry name" value="Cyt_P450_sf"/>
</dbReference>
<dbReference type="InterPro" id="IPR050121">
    <property type="entry name" value="Cytochrome_P450_monoxygenase"/>
</dbReference>
<reference evidence="8 9" key="1">
    <citation type="submission" date="2017-01" db="EMBL/GenBank/DDBJ databases">
        <title>Draft genome sequence of Diplodia seriata F98.1, a fungal species involved in grapevine trunk diseases.</title>
        <authorList>
            <person name="Robert-Siegwald G."/>
            <person name="Vallet J."/>
            <person name="Abou-Mansour E."/>
            <person name="Xu J."/>
            <person name="Rey P."/>
            <person name="Bertsch C."/>
            <person name="Rego C."/>
            <person name="Larignon P."/>
            <person name="Fontaine F."/>
            <person name="Lebrun M.-H."/>
        </authorList>
    </citation>
    <scope>NUCLEOTIDE SEQUENCE [LARGE SCALE GENOMIC DNA]</scope>
    <source>
        <strain evidence="8 9">F98.1</strain>
    </source>
</reference>
<dbReference type="InterPro" id="IPR017972">
    <property type="entry name" value="Cyt_P450_CS"/>
</dbReference>
<evidence type="ECO:0000313" key="9">
    <source>
        <dbReference type="Proteomes" id="UP000190776"/>
    </source>
</evidence>
<keyword evidence="7" id="KW-1133">Transmembrane helix</keyword>
<evidence type="ECO:0000256" key="6">
    <source>
        <dbReference type="RuleBase" id="RU000461"/>
    </source>
</evidence>
<dbReference type="AlphaFoldDB" id="A0A1S8B7K7"/>
<dbReference type="PRINTS" id="PR00385">
    <property type="entry name" value="P450"/>
</dbReference>
<name>A0A1S8B7K7_9PEZI</name>
<keyword evidence="4 5" id="KW-0408">Iron</keyword>
<dbReference type="GO" id="GO:0016705">
    <property type="term" value="F:oxidoreductase activity, acting on paired donors, with incorporation or reduction of molecular oxygen"/>
    <property type="evidence" value="ECO:0007669"/>
    <property type="project" value="InterPro"/>
</dbReference>
<evidence type="ECO:0000256" key="1">
    <source>
        <dbReference type="ARBA" id="ARBA00001971"/>
    </source>
</evidence>
<dbReference type="STRING" id="420778.A0A1S8B7K7"/>
<keyword evidence="5 6" id="KW-0349">Heme</keyword>
<evidence type="ECO:0000256" key="4">
    <source>
        <dbReference type="ARBA" id="ARBA00023004"/>
    </source>
</evidence>
<comment type="cofactor">
    <cofactor evidence="1 5">
        <name>heme</name>
        <dbReference type="ChEBI" id="CHEBI:30413"/>
    </cofactor>
</comment>
<evidence type="ECO:0000256" key="5">
    <source>
        <dbReference type="PIRSR" id="PIRSR602403-1"/>
    </source>
</evidence>
<dbReference type="Pfam" id="PF00067">
    <property type="entry name" value="p450"/>
    <property type="match status" value="1"/>
</dbReference>
<dbReference type="GO" id="GO:0032259">
    <property type="term" value="P:methylation"/>
    <property type="evidence" value="ECO:0007669"/>
    <property type="project" value="UniProtKB-KW"/>
</dbReference>
<organism evidence="8 9">
    <name type="scientific">Diplodia seriata</name>
    <dbReference type="NCBI Taxonomy" id="420778"/>
    <lineage>
        <taxon>Eukaryota</taxon>
        <taxon>Fungi</taxon>
        <taxon>Dikarya</taxon>
        <taxon>Ascomycota</taxon>
        <taxon>Pezizomycotina</taxon>
        <taxon>Dothideomycetes</taxon>
        <taxon>Dothideomycetes incertae sedis</taxon>
        <taxon>Botryosphaeriales</taxon>
        <taxon>Botryosphaeriaceae</taxon>
        <taxon>Diplodia</taxon>
    </lineage>
</organism>
<evidence type="ECO:0000256" key="3">
    <source>
        <dbReference type="ARBA" id="ARBA00022723"/>
    </source>
</evidence>
<dbReference type="SUPFAM" id="SSF48264">
    <property type="entry name" value="Cytochrome P450"/>
    <property type="match status" value="1"/>
</dbReference>
<dbReference type="PROSITE" id="PS00086">
    <property type="entry name" value="CYTOCHROME_P450"/>
    <property type="match status" value="1"/>
</dbReference>
<evidence type="ECO:0000256" key="7">
    <source>
        <dbReference type="SAM" id="Phobius"/>
    </source>
</evidence>
<keyword evidence="7" id="KW-0812">Transmembrane</keyword>
<keyword evidence="7" id="KW-0472">Membrane</keyword>
<dbReference type="PRINTS" id="PR00465">
    <property type="entry name" value="EP450IV"/>
</dbReference>
<feature type="binding site" description="axial binding residue" evidence="5">
    <location>
        <position position="470"/>
    </location>
    <ligand>
        <name>heme</name>
        <dbReference type="ChEBI" id="CHEBI:30413"/>
    </ligand>
    <ligandPart>
        <name>Fe</name>
        <dbReference type="ChEBI" id="CHEBI:18248"/>
    </ligandPart>
</feature>
<sequence>MKVVNLERTSGSGIQAALSYLRSHPSYVFYAFCVFVVVRFFYNRYASPLRHYPGPFLASGTRLWKLCVTLQMHQETAYIDLHKKYGPIVRTSPRSLSFARPAAARQILSAGKGFHKTPFYAVFPPPGNPDIFTETREAAHALKRRAAGPSYAMAAMQGLADRVEAVIGILGRRLDGFCSAGVGEKGVNGQVVDLGAWLHFFAFDVLGEVAFGRPWGFLAEGRDVEGCIAAIDESQRYNGAVGQLPPLDWALRRNPVWRAWQAVVPGAQPLVTRIAREELGKRRIGGTGEGKTAAEGRDLLAQLLRAHEKDPVRFTEQDVFAVTHGAIFAGSDSTASTMQSFLHHVLRDARIHARLVAEIDAAPLSPVVAFNEAQQHLPYFQACLKETMRLRPAVGLAMARFVPAGGAEIDGARLPAGTELDVHAWAVHRDEAMFGSDAEAFRPERWLEDGERARVMDRHMFQFGGGSHVCIGKNLALLEMNKVLPMLLRDYEMELVHPERDLEFHTYFFVVQSGLDVRISKRV</sequence>
<keyword evidence="8" id="KW-0808">Transferase</keyword>
<dbReference type="PANTHER" id="PTHR24305:SF232">
    <property type="entry name" value="P450, PUTATIVE (EUROFUNG)-RELATED"/>
    <property type="match status" value="1"/>
</dbReference>
<dbReference type="InterPro" id="IPR001128">
    <property type="entry name" value="Cyt_P450"/>
</dbReference>
<comment type="caution">
    <text evidence="8">The sequence shown here is derived from an EMBL/GenBank/DDBJ whole genome shotgun (WGS) entry which is preliminary data.</text>
</comment>
<evidence type="ECO:0000313" key="8">
    <source>
        <dbReference type="EMBL" id="OMP83537.1"/>
    </source>
</evidence>
<dbReference type="GO" id="GO:0004497">
    <property type="term" value="F:monooxygenase activity"/>
    <property type="evidence" value="ECO:0007669"/>
    <property type="project" value="UniProtKB-KW"/>
</dbReference>
<dbReference type="GO" id="GO:0008168">
    <property type="term" value="F:methyltransferase activity"/>
    <property type="evidence" value="ECO:0007669"/>
    <property type="project" value="UniProtKB-KW"/>
</dbReference>
<accession>A0A1S8B7K7</accession>